<dbReference type="SUPFAM" id="SSF52540">
    <property type="entry name" value="P-loop containing nucleoside triphosphate hydrolases"/>
    <property type="match status" value="1"/>
</dbReference>
<dbReference type="Proteomes" id="UP000076078">
    <property type="component" value="Unassembled WGS sequence"/>
</dbReference>
<dbReference type="CDD" id="cd01029">
    <property type="entry name" value="TOPRIM_primases"/>
    <property type="match status" value="1"/>
</dbReference>
<dbReference type="AlphaFoldDB" id="A0A151ZK59"/>
<proteinExistence type="predicted"/>
<dbReference type="PROSITE" id="PS51199">
    <property type="entry name" value="SF4_HELICASE"/>
    <property type="match status" value="1"/>
</dbReference>
<dbReference type="GO" id="GO:0003697">
    <property type="term" value="F:single-stranded DNA binding"/>
    <property type="evidence" value="ECO:0007669"/>
    <property type="project" value="InterPro"/>
</dbReference>
<dbReference type="PANTHER" id="PTHR12873:SF0">
    <property type="entry name" value="TWINKLE MTDNA HELICASE"/>
    <property type="match status" value="1"/>
</dbReference>
<dbReference type="GO" id="GO:0043139">
    <property type="term" value="F:5'-3' DNA helicase activity"/>
    <property type="evidence" value="ECO:0007669"/>
    <property type="project" value="InterPro"/>
</dbReference>
<keyword evidence="2" id="KW-0547">Nucleotide-binding</keyword>
<keyword evidence="2" id="KW-0347">Helicase</keyword>
<dbReference type="CDD" id="cd01122">
    <property type="entry name" value="Twinkle_C"/>
    <property type="match status" value="1"/>
</dbReference>
<dbReference type="InterPro" id="IPR027417">
    <property type="entry name" value="P-loop_NTPase"/>
</dbReference>
<comment type="caution">
    <text evidence="2">The sequence shown here is derived from an EMBL/GenBank/DDBJ whole genome shotgun (WGS) entry which is preliminary data.</text>
</comment>
<keyword evidence="2" id="KW-0067">ATP-binding</keyword>
<dbReference type="InterPro" id="IPR034154">
    <property type="entry name" value="TOPRIM_DnaG/twinkle"/>
</dbReference>
<protein>
    <submittedName>
        <fullName evidence="2">T7-like mitochondrial DNA helicase</fullName>
    </submittedName>
</protein>
<evidence type="ECO:0000313" key="2">
    <source>
        <dbReference type="EMBL" id="KYQ94381.1"/>
    </source>
</evidence>
<organism evidence="2 3">
    <name type="scientific">Tieghemostelium lacteum</name>
    <name type="common">Slime mold</name>
    <name type="synonym">Dictyostelium lacteum</name>
    <dbReference type="NCBI Taxonomy" id="361077"/>
    <lineage>
        <taxon>Eukaryota</taxon>
        <taxon>Amoebozoa</taxon>
        <taxon>Evosea</taxon>
        <taxon>Eumycetozoa</taxon>
        <taxon>Dictyostelia</taxon>
        <taxon>Dictyosteliales</taxon>
        <taxon>Raperosteliaceae</taxon>
        <taxon>Tieghemostelium</taxon>
    </lineage>
</organism>
<dbReference type="Pfam" id="PF13481">
    <property type="entry name" value="AAA_25"/>
    <property type="match status" value="1"/>
</dbReference>
<keyword evidence="2" id="KW-0378">Hydrolase</keyword>
<dbReference type="STRING" id="361077.A0A151ZK59"/>
<keyword evidence="3" id="KW-1185">Reference proteome</keyword>
<sequence>MLQSTRIFKLQKEFLSEIRLYCTSIKVYGSNEQGTKVKVKGFTNQKTPISPQNKNIQTTSPSSYKPLISKYPHLKKPFTKYTKDSIIDATNTPTNNLNSNNYNNNTFVSSHYKVNVDNILQYLDRKKLVYKIVGQEIIIKECPFCPDTKGKFDNLWKLYISKETAAYFCHRCANKGSWIDLKVNLGDLTLDQMGVIQKTSNANNNNNYDDINPTDLKKLNAYSAELKNHPDVIKKLTGTEKGERGLSMEVLELYRVGVTSQSFFVNDQWEEHKCITFPWTYLDSKGNVMALRCKLRSTKEKALQRIEPKGGKWGFFGWHTVPLDAKEIILTEGEYDAMAVYLKTGIPTISLPNGANSLPITLLPMLERFEKIYLWMDDDVPGQEGALKFAEKLGIKRTFIVSTKQSDPNGPKDANDALLMGKDLNQILLSSQTIPHDQICGFSDVKSIIHAELKDPMSVVGKQSQWFPTFNRLLKGHRKGELTVFSGSTGVGKTSVLTQLSLDFCKQGVRTLWGSFELSVPRLAKKMMTQFANKNLEKNIQEFPEIANEFNNLPVYFLRFFGSTHVDKVLDAMEYAVYVQDVEHIILDNLQFMLSGQAKGVEKFDTMDESIEKLRKFATQKNVHITVVIHPRKQETESTLSINDIFGTAKATQEADNVIIFQRTKDQKYLDIKKNRFSGHLGSIPLGFNQDTQRFYEISNIDTSNDNNNNTIENNNQDK</sequence>
<dbReference type="SUPFAM" id="SSF56731">
    <property type="entry name" value="DNA primase core"/>
    <property type="match status" value="1"/>
</dbReference>
<dbReference type="OMA" id="CLTFPQT"/>
<dbReference type="FunCoup" id="A0A151ZK59">
    <property type="interactions" value="94"/>
</dbReference>
<evidence type="ECO:0000259" key="1">
    <source>
        <dbReference type="PROSITE" id="PS51199"/>
    </source>
</evidence>
<dbReference type="Gene3D" id="3.40.1360.10">
    <property type="match status" value="1"/>
</dbReference>
<dbReference type="OrthoDB" id="275278at2759"/>
<dbReference type="GO" id="GO:0005524">
    <property type="term" value="F:ATP binding"/>
    <property type="evidence" value="ECO:0007669"/>
    <property type="project" value="InterPro"/>
</dbReference>
<dbReference type="PANTHER" id="PTHR12873">
    <property type="entry name" value="T7-LIKE MITOCHONDRIAL DNA HELICASE"/>
    <property type="match status" value="1"/>
</dbReference>
<dbReference type="Pfam" id="PF13155">
    <property type="entry name" value="Toprim_2"/>
    <property type="match status" value="1"/>
</dbReference>
<dbReference type="GO" id="GO:0006264">
    <property type="term" value="P:mitochondrial DNA replication"/>
    <property type="evidence" value="ECO:0007669"/>
    <property type="project" value="TreeGrafter"/>
</dbReference>
<dbReference type="GO" id="GO:0005739">
    <property type="term" value="C:mitochondrion"/>
    <property type="evidence" value="ECO:0007669"/>
    <property type="project" value="TreeGrafter"/>
</dbReference>
<dbReference type="Gene3D" id="3.40.50.300">
    <property type="entry name" value="P-loop containing nucleotide triphosphate hydrolases"/>
    <property type="match status" value="1"/>
</dbReference>
<evidence type="ECO:0000313" key="3">
    <source>
        <dbReference type="Proteomes" id="UP000076078"/>
    </source>
</evidence>
<dbReference type="InterPro" id="IPR007694">
    <property type="entry name" value="DNA_helicase_DnaB-like_C"/>
</dbReference>
<name>A0A151ZK59_TIELA</name>
<dbReference type="FunFam" id="3.40.1360.10:FF:000008">
    <property type="entry name" value="Mitochondrial helicase twinkle"/>
    <property type="match status" value="1"/>
</dbReference>
<dbReference type="InterPro" id="IPR027032">
    <property type="entry name" value="Twinkle-like"/>
</dbReference>
<dbReference type="InParanoid" id="A0A151ZK59"/>
<gene>
    <name evidence="2" type="ORF">DLAC_04680</name>
</gene>
<feature type="domain" description="SF4 helicase" evidence="1">
    <location>
        <begin position="456"/>
        <end position="702"/>
    </location>
</feature>
<dbReference type="EMBL" id="LODT01000022">
    <property type="protein sequence ID" value="KYQ94381.1"/>
    <property type="molecule type" value="Genomic_DNA"/>
</dbReference>
<reference evidence="2 3" key="1">
    <citation type="submission" date="2015-12" db="EMBL/GenBank/DDBJ databases">
        <title>Dictyostelia acquired genes for synthesis and detection of signals that induce cell-type specialization by lateral gene transfer from prokaryotes.</title>
        <authorList>
            <person name="Gloeckner G."/>
            <person name="Schaap P."/>
        </authorList>
    </citation>
    <scope>NUCLEOTIDE SEQUENCE [LARGE SCALE GENOMIC DNA]</scope>
    <source>
        <strain evidence="2 3">TK</strain>
    </source>
</reference>
<accession>A0A151ZK59</accession>